<evidence type="ECO:0000256" key="4">
    <source>
        <dbReference type="SAM" id="Phobius"/>
    </source>
</evidence>
<dbReference type="InterPro" id="IPR018060">
    <property type="entry name" value="HTH_AraC"/>
</dbReference>
<protein>
    <submittedName>
        <fullName evidence="6">Helix-turn-helix protein</fullName>
    </submittedName>
</protein>
<evidence type="ECO:0000256" key="2">
    <source>
        <dbReference type="ARBA" id="ARBA00023125"/>
    </source>
</evidence>
<dbReference type="SUPFAM" id="SSF46689">
    <property type="entry name" value="Homeodomain-like"/>
    <property type="match status" value="1"/>
</dbReference>
<keyword evidence="7" id="KW-1185">Reference proteome</keyword>
<dbReference type="GO" id="GO:0003700">
    <property type="term" value="F:DNA-binding transcription factor activity"/>
    <property type="evidence" value="ECO:0007669"/>
    <property type="project" value="InterPro"/>
</dbReference>
<evidence type="ECO:0000313" key="7">
    <source>
        <dbReference type="Proteomes" id="UP000256980"/>
    </source>
</evidence>
<dbReference type="EMBL" id="QRDV01000009">
    <property type="protein sequence ID" value="RED42143.1"/>
    <property type="molecule type" value="Genomic_DNA"/>
</dbReference>
<proteinExistence type="predicted"/>
<feature type="transmembrane region" description="Helical" evidence="4">
    <location>
        <begin position="31"/>
        <end position="53"/>
    </location>
</feature>
<evidence type="ECO:0000259" key="5">
    <source>
        <dbReference type="PROSITE" id="PS01124"/>
    </source>
</evidence>
<dbReference type="SMART" id="SM00342">
    <property type="entry name" value="HTH_ARAC"/>
    <property type="match status" value="1"/>
</dbReference>
<feature type="transmembrane region" description="Helical" evidence="4">
    <location>
        <begin position="169"/>
        <end position="191"/>
    </location>
</feature>
<dbReference type="GO" id="GO:0043565">
    <property type="term" value="F:sequence-specific DNA binding"/>
    <property type="evidence" value="ECO:0007669"/>
    <property type="project" value="InterPro"/>
</dbReference>
<organism evidence="6 7">
    <name type="scientific">Winogradskyella eximia</name>
    <dbReference type="NCBI Taxonomy" id="262006"/>
    <lineage>
        <taxon>Bacteria</taxon>
        <taxon>Pseudomonadati</taxon>
        <taxon>Bacteroidota</taxon>
        <taxon>Flavobacteriia</taxon>
        <taxon>Flavobacteriales</taxon>
        <taxon>Flavobacteriaceae</taxon>
        <taxon>Winogradskyella</taxon>
    </lineage>
</organism>
<evidence type="ECO:0000256" key="1">
    <source>
        <dbReference type="ARBA" id="ARBA00023015"/>
    </source>
</evidence>
<dbReference type="Gene3D" id="1.10.10.60">
    <property type="entry name" value="Homeodomain-like"/>
    <property type="match status" value="1"/>
</dbReference>
<feature type="transmembrane region" description="Helical" evidence="4">
    <location>
        <begin position="197"/>
        <end position="216"/>
    </location>
</feature>
<evidence type="ECO:0000313" key="6">
    <source>
        <dbReference type="EMBL" id="RED42143.1"/>
    </source>
</evidence>
<dbReference type="PANTHER" id="PTHR43280:SF2">
    <property type="entry name" value="HTH-TYPE TRANSCRIPTIONAL REGULATOR EXSA"/>
    <property type="match status" value="1"/>
</dbReference>
<feature type="transmembrane region" description="Helical" evidence="4">
    <location>
        <begin position="135"/>
        <end position="157"/>
    </location>
</feature>
<name>A0A3D9GZX5_9FLAO</name>
<dbReference type="RefSeq" id="WP_147299240.1">
    <property type="nucleotide sequence ID" value="NZ_QRDV01000009.1"/>
</dbReference>
<dbReference type="Proteomes" id="UP000256980">
    <property type="component" value="Unassembled WGS sequence"/>
</dbReference>
<keyword evidence="4" id="KW-0812">Transmembrane</keyword>
<keyword evidence="4" id="KW-1133">Transmembrane helix</keyword>
<keyword evidence="3" id="KW-0804">Transcription</keyword>
<dbReference type="Pfam" id="PF12833">
    <property type="entry name" value="HTH_18"/>
    <property type="match status" value="1"/>
</dbReference>
<sequence length="350" mass="41027">MNIVRYILFAQVFVAFFVAGGVFFKSRQLRSLTLSLLIAFVGCHILLFLFGSGELVNLHPEFKSWFYYEIAFLFGPLVFIHLQCLILNKKRLRAIDALHLLPILVFWLGYGDVLLMEGNIRSEYINAHFLTRTMFWNYLLAFQMMIYAISSSVFLYLNRTVLSAKRFQYAVFLVVAYVCSSILISYLTHFADGWRDFAWYYVLLTFLIFGVGYFLVKNPEFLLQIKKKYFASNLSEKDMLRIQSKIQKAFKKDQMFLDGSFNISDLSKQLNEKQHHVSQTFSELISENFNDYVNKHRIEIAKQLLHDPKYGNYKIEAIALESGFNNKVTFYKAFTKFVEQTPSAFRKSKK</sequence>
<dbReference type="PROSITE" id="PS00041">
    <property type="entry name" value="HTH_ARAC_FAMILY_1"/>
    <property type="match status" value="1"/>
</dbReference>
<feature type="transmembrane region" description="Helical" evidence="4">
    <location>
        <begin position="6"/>
        <end position="24"/>
    </location>
</feature>
<keyword evidence="1" id="KW-0805">Transcription regulation</keyword>
<dbReference type="PROSITE" id="PS01124">
    <property type="entry name" value="HTH_ARAC_FAMILY_2"/>
    <property type="match status" value="1"/>
</dbReference>
<feature type="transmembrane region" description="Helical" evidence="4">
    <location>
        <begin position="65"/>
        <end position="85"/>
    </location>
</feature>
<gene>
    <name evidence="6" type="ORF">DFQ10_10938</name>
</gene>
<evidence type="ECO:0000256" key="3">
    <source>
        <dbReference type="ARBA" id="ARBA00023163"/>
    </source>
</evidence>
<keyword evidence="4" id="KW-0472">Membrane</keyword>
<feature type="domain" description="HTH araC/xylS-type" evidence="5">
    <location>
        <begin position="240"/>
        <end position="348"/>
    </location>
</feature>
<comment type="caution">
    <text evidence="6">The sequence shown here is derived from an EMBL/GenBank/DDBJ whole genome shotgun (WGS) entry which is preliminary data.</text>
</comment>
<dbReference type="OrthoDB" id="5492415at2"/>
<feature type="transmembrane region" description="Helical" evidence="4">
    <location>
        <begin position="97"/>
        <end position="115"/>
    </location>
</feature>
<reference evidence="6 7" key="1">
    <citation type="submission" date="2018-07" db="EMBL/GenBank/DDBJ databases">
        <title>Genomic Encyclopedia of Type Strains, Phase III (KMG-III): the genomes of soil and plant-associated and newly described type strains.</title>
        <authorList>
            <person name="Whitman W."/>
        </authorList>
    </citation>
    <scope>NUCLEOTIDE SEQUENCE [LARGE SCALE GENOMIC DNA]</scope>
    <source>
        <strain evidence="6 7">CECT 7946</strain>
    </source>
</reference>
<keyword evidence="2" id="KW-0238">DNA-binding</keyword>
<accession>A0A3D9GZX5</accession>
<dbReference type="InterPro" id="IPR018062">
    <property type="entry name" value="HTH_AraC-typ_CS"/>
</dbReference>
<dbReference type="AlphaFoldDB" id="A0A3D9GZX5"/>
<dbReference type="InterPro" id="IPR009057">
    <property type="entry name" value="Homeodomain-like_sf"/>
</dbReference>
<dbReference type="PANTHER" id="PTHR43280">
    <property type="entry name" value="ARAC-FAMILY TRANSCRIPTIONAL REGULATOR"/>
    <property type="match status" value="1"/>
</dbReference>